<evidence type="ECO:0000313" key="2">
    <source>
        <dbReference type="Proteomes" id="UP000239366"/>
    </source>
</evidence>
<reference evidence="2" key="1">
    <citation type="submission" date="2016-11" db="EMBL/GenBank/DDBJ databases">
        <title>Trade-off between light-utilization and light-protection in marine flavobacteria.</title>
        <authorList>
            <person name="Kumagai Y."/>
            <person name="Yoshizawa S."/>
            <person name="Kogure K."/>
        </authorList>
    </citation>
    <scope>NUCLEOTIDE SEQUENCE [LARGE SCALE GENOMIC DNA]</scope>
    <source>
        <strain evidence="2">SG-18</strain>
    </source>
</reference>
<sequence length="76" mass="8790">MYADEDTGALEEIIRSIKAKTTSEIMLLNHHIAWYGNRDSPKNQTLKDDNCSQLINHLPKNTAVSWWMFKWGGELI</sequence>
<dbReference type="EMBL" id="MQVX01000001">
    <property type="protein sequence ID" value="PQJ15230.1"/>
    <property type="molecule type" value="Genomic_DNA"/>
</dbReference>
<protein>
    <submittedName>
        <fullName evidence="1">Uncharacterized protein</fullName>
    </submittedName>
</protein>
<name>A0A2S7T5L6_9FLAO</name>
<organism evidence="1 2">
    <name type="scientific">Aureicoccus marinus</name>
    <dbReference type="NCBI Taxonomy" id="754435"/>
    <lineage>
        <taxon>Bacteria</taxon>
        <taxon>Pseudomonadati</taxon>
        <taxon>Bacteroidota</taxon>
        <taxon>Flavobacteriia</taxon>
        <taxon>Flavobacteriales</taxon>
        <taxon>Flavobacteriaceae</taxon>
        <taxon>Aureicoccus</taxon>
    </lineage>
</organism>
<dbReference type="AlphaFoldDB" id="A0A2S7T5L6"/>
<comment type="caution">
    <text evidence="1">The sequence shown here is derived from an EMBL/GenBank/DDBJ whole genome shotgun (WGS) entry which is preliminary data.</text>
</comment>
<dbReference type="Proteomes" id="UP000239366">
    <property type="component" value="Unassembled WGS sequence"/>
</dbReference>
<proteinExistence type="predicted"/>
<accession>A0A2S7T5L6</accession>
<gene>
    <name evidence="1" type="ORF">BST99_05350</name>
</gene>
<keyword evidence="2" id="KW-1185">Reference proteome</keyword>
<evidence type="ECO:0000313" key="1">
    <source>
        <dbReference type="EMBL" id="PQJ15230.1"/>
    </source>
</evidence>